<accession>A0A6I8LJG1</accession>
<dbReference type="InterPro" id="IPR051448">
    <property type="entry name" value="CdaR-like_regulators"/>
</dbReference>
<feature type="domain" description="Purine catabolism PurC-like" evidence="1">
    <location>
        <begin position="38"/>
        <end position="135"/>
    </location>
</feature>
<evidence type="ECO:0000259" key="1">
    <source>
        <dbReference type="Pfam" id="PF07905"/>
    </source>
</evidence>
<evidence type="ECO:0000259" key="2">
    <source>
        <dbReference type="Pfam" id="PF13556"/>
    </source>
</evidence>
<reference evidence="3 4" key="1">
    <citation type="submission" date="2019-09" db="EMBL/GenBank/DDBJ databases">
        <authorList>
            <person name="Leyn A S."/>
        </authorList>
    </citation>
    <scope>NUCLEOTIDE SEQUENCE [LARGE SCALE GENOMIC DNA]</scope>
    <source>
        <strain evidence="3">AA231_1</strain>
    </source>
</reference>
<evidence type="ECO:0000313" key="4">
    <source>
        <dbReference type="Proteomes" id="UP000399805"/>
    </source>
</evidence>
<evidence type="ECO:0000313" key="3">
    <source>
        <dbReference type="EMBL" id="VVJ17052.1"/>
    </source>
</evidence>
<dbReference type="Proteomes" id="UP000399805">
    <property type="component" value="Unassembled WGS sequence"/>
</dbReference>
<proteinExistence type="predicted"/>
<sequence>MTQITDSLSTEVNVPLRDVVGNRELALDVVPETLRPGALDAPVRWAHVSELQDPAPYLLGGELILTAGVDLPEQIDRYVRGLRDAGVTALGFGLTPTVHETLPEPLRRACARRGLPLLVVPSRTPFLAVNRAVSVALTEAGQREQRRITAARETLTRAAGGGLGELTSALAAALRSWVALVGAGDVLASAHDAPTPLPTAVRELMATVRAGSGIRSATTEADGGFVVVQPVYPQATASHLVVVGRPRRLDGAERAILAVGAALLGLVGRAGSDAAELGAAATGLLLGRVAPGDAAGSLLGSEVVRLVAGAAHRRGPDEVARRPDWLRARLDTPLVSVLPGRFVAIAGSAPPLAVLEDLRAHGWLAAVGSPAPAGRLSEGEVDLLLARAQSLGRPVVAGDSPLDFDALVAPDASRGFASKALEPLVALDHAGDRSLVLTLRTWLAHHGAWEPTAAELGVHRNSVRHRIAQVERALGVDLADPEVRMRLWFALRWLSPVTHSP</sequence>
<keyword evidence="4" id="KW-1185">Reference proteome</keyword>
<dbReference type="Gene3D" id="1.10.10.2840">
    <property type="entry name" value="PucR C-terminal helix-turn-helix domain"/>
    <property type="match status" value="1"/>
</dbReference>
<dbReference type="InterPro" id="IPR025736">
    <property type="entry name" value="PucR_C-HTH_dom"/>
</dbReference>
<protein>
    <submittedName>
        <fullName evidence="3">Transcriptional regulator</fullName>
    </submittedName>
</protein>
<feature type="domain" description="PucR C-terminal helix-turn-helix" evidence="2">
    <location>
        <begin position="435"/>
        <end position="492"/>
    </location>
</feature>
<dbReference type="PANTHER" id="PTHR33744:SF1">
    <property type="entry name" value="DNA-BINDING TRANSCRIPTIONAL ACTIVATOR ADER"/>
    <property type="match status" value="1"/>
</dbReference>
<organism evidence="3 4">
    <name type="scientific">Amycolatopsis camponoti</name>
    <dbReference type="NCBI Taxonomy" id="2606593"/>
    <lineage>
        <taxon>Bacteria</taxon>
        <taxon>Bacillati</taxon>
        <taxon>Actinomycetota</taxon>
        <taxon>Actinomycetes</taxon>
        <taxon>Pseudonocardiales</taxon>
        <taxon>Pseudonocardiaceae</taxon>
        <taxon>Amycolatopsis</taxon>
    </lineage>
</organism>
<dbReference type="AlphaFoldDB" id="A0A6I8LJG1"/>
<dbReference type="PANTHER" id="PTHR33744">
    <property type="entry name" value="CARBOHYDRATE DIACID REGULATOR"/>
    <property type="match status" value="1"/>
</dbReference>
<dbReference type="Pfam" id="PF13556">
    <property type="entry name" value="HTH_30"/>
    <property type="match status" value="1"/>
</dbReference>
<name>A0A6I8LJG1_9PSEU</name>
<dbReference type="Pfam" id="PF07905">
    <property type="entry name" value="PucR"/>
    <property type="match status" value="1"/>
</dbReference>
<dbReference type="EMBL" id="CABVGP010000001">
    <property type="protein sequence ID" value="VVJ17052.1"/>
    <property type="molecule type" value="Genomic_DNA"/>
</dbReference>
<dbReference type="InterPro" id="IPR012914">
    <property type="entry name" value="PucR_dom"/>
</dbReference>
<dbReference type="RefSeq" id="WP_196425263.1">
    <property type="nucleotide sequence ID" value="NZ_CABVGP010000001.1"/>
</dbReference>
<gene>
    <name evidence="3" type="ORF">AA23TX_02073</name>
</gene>
<dbReference type="InterPro" id="IPR042070">
    <property type="entry name" value="PucR_C-HTH_sf"/>
</dbReference>